<proteinExistence type="predicted"/>
<name>A0ABT8ZK71_9SPHN</name>
<evidence type="ECO:0000313" key="3">
    <source>
        <dbReference type="Proteomes" id="UP001176471"/>
    </source>
</evidence>
<sequence>MRDALGPIWTTMPVTAVKVRQRIAAVLNYSNSEGWHPAEAPLL</sequence>
<reference evidence="2" key="1">
    <citation type="submission" date="2023-07" db="EMBL/GenBank/DDBJ databases">
        <title>Bacterial whole genome sequence for Sphingobium sp. HBC34.</title>
        <authorList>
            <person name="Le V."/>
            <person name="Ko S.-R."/>
            <person name="Ahn C.-Y."/>
            <person name="Oh H.-M."/>
        </authorList>
    </citation>
    <scope>NUCLEOTIDE SEQUENCE</scope>
    <source>
        <strain evidence="2">HBC34</strain>
    </source>
</reference>
<dbReference type="InterPro" id="IPR010998">
    <property type="entry name" value="Integrase_recombinase_N"/>
</dbReference>
<dbReference type="EMBL" id="JAUQOM010000002">
    <property type="protein sequence ID" value="MDO7834592.1"/>
    <property type="molecule type" value="Genomic_DNA"/>
</dbReference>
<keyword evidence="3" id="KW-1185">Reference proteome</keyword>
<comment type="caution">
    <text evidence="2">The sequence shown here is derived from an EMBL/GenBank/DDBJ whole genome shotgun (WGS) entry which is preliminary data.</text>
</comment>
<accession>A0ABT8ZK71</accession>
<dbReference type="Proteomes" id="UP001176471">
    <property type="component" value="Unassembled WGS sequence"/>
</dbReference>
<keyword evidence="1" id="KW-0238">DNA-binding</keyword>
<dbReference type="Gene3D" id="1.10.150.130">
    <property type="match status" value="1"/>
</dbReference>
<protein>
    <submittedName>
        <fullName evidence="2">Uncharacterized protein</fullName>
    </submittedName>
</protein>
<gene>
    <name evidence="2" type="ORF">Q4610_05985</name>
</gene>
<evidence type="ECO:0000313" key="2">
    <source>
        <dbReference type="EMBL" id="MDO7834592.1"/>
    </source>
</evidence>
<organism evidence="2 3">
    <name type="scientific">Sphingobium cyanobacteriorum</name>
    <dbReference type="NCBI Taxonomy" id="3063954"/>
    <lineage>
        <taxon>Bacteria</taxon>
        <taxon>Pseudomonadati</taxon>
        <taxon>Pseudomonadota</taxon>
        <taxon>Alphaproteobacteria</taxon>
        <taxon>Sphingomonadales</taxon>
        <taxon>Sphingomonadaceae</taxon>
        <taxon>Sphingobium</taxon>
    </lineage>
</organism>
<evidence type="ECO:0000256" key="1">
    <source>
        <dbReference type="ARBA" id="ARBA00023125"/>
    </source>
</evidence>